<dbReference type="Proteomes" id="UP000308600">
    <property type="component" value="Unassembled WGS sequence"/>
</dbReference>
<proteinExistence type="predicted"/>
<organism evidence="1 2">
    <name type="scientific">Pluteus cervinus</name>
    <dbReference type="NCBI Taxonomy" id="181527"/>
    <lineage>
        <taxon>Eukaryota</taxon>
        <taxon>Fungi</taxon>
        <taxon>Dikarya</taxon>
        <taxon>Basidiomycota</taxon>
        <taxon>Agaricomycotina</taxon>
        <taxon>Agaricomycetes</taxon>
        <taxon>Agaricomycetidae</taxon>
        <taxon>Agaricales</taxon>
        <taxon>Pluteineae</taxon>
        <taxon>Pluteaceae</taxon>
        <taxon>Pluteus</taxon>
    </lineage>
</organism>
<name>A0ACD3B6Q1_9AGAR</name>
<evidence type="ECO:0000313" key="2">
    <source>
        <dbReference type="Proteomes" id="UP000308600"/>
    </source>
</evidence>
<accession>A0ACD3B6Q1</accession>
<keyword evidence="2" id="KW-1185">Reference proteome</keyword>
<sequence>MPSQGDGHPRVLPVTLIFDLLQLLALVLLVLVASSAMLSRRVHRMRTWYSFLLSWIIYTIAFLLLPFKSPDFEPDRATCLFQASMIYATPPTASWAGLCFVIEAYSRIRLVLGVSELRPWQSMTLLIVPLFVMAGVVAEVYLLGMNNIPAIRMEPTFLYCHLDLPQPAIISAALCSVSMAGCIVMFAIIAMMAFRNWEEVKANSMDSNSPNVTPSVMIRIWAFIMFPMIAMGVTLSFPSPSESAGKWNLLLPLMPLSAALIFGTQRDIISSLSSLMCCKRS</sequence>
<gene>
    <name evidence="1" type="ORF">BDN72DRAFT_834548</name>
</gene>
<protein>
    <submittedName>
        <fullName evidence="1">Uncharacterized protein</fullName>
    </submittedName>
</protein>
<evidence type="ECO:0000313" key="1">
    <source>
        <dbReference type="EMBL" id="TFK73674.1"/>
    </source>
</evidence>
<dbReference type="EMBL" id="ML208274">
    <property type="protein sequence ID" value="TFK73674.1"/>
    <property type="molecule type" value="Genomic_DNA"/>
</dbReference>
<reference evidence="1 2" key="1">
    <citation type="journal article" date="2019" name="Nat. Ecol. Evol.">
        <title>Megaphylogeny resolves global patterns of mushroom evolution.</title>
        <authorList>
            <person name="Varga T."/>
            <person name="Krizsan K."/>
            <person name="Foldi C."/>
            <person name="Dima B."/>
            <person name="Sanchez-Garcia M."/>
            <person name="Sanchez-Ramirez S."/>
            <person name="Szollosi G.J."/>
            <person name="Szarkandi J.G."/>
            <person name="Papp V."/>
            <person name="Albert L."/>
            <person name="Andreopoulos W."/>
            <person name="Angelini C."/>
            <person name="Antonin V."/>
            <person name="Barry K.W."/>
            <person name="Bougher N.L."/>
            <person name="Buchanan P."/>
            <person name="Buyck B."/>
            <person name="Bense V."/>
            <person name="Catcheside P."/>
            <person name="Chovatia M."/>
            <person name="Cooper J."/>
            <person name="Damon W."/>
            <person name="Desjardin D."/>
            <person name="Finy P."/>
            <person name="Geml J."/>
            <person name="Haridas S."/>
            <person name="Hughes K."/>
            <person name="Justo A."/>
            <person name="Karasinski D."/>
            <person name="Kautmanova I."/>
            <person name="Kiss B."/>
            <person name="Kocsube S."/>
            <person name="Kotiranta H."/>
            <person name="LaButti K.M."/>
            <person name="Lechner B.E."/>
            <person name="Liimatainen K."/>
            <person name="Lipzen A."/>
            <person name="Lukacs Z."/>
            <person name="Mihaltcheva S."/>
            <person name="Morgado L.N."/>
            <person name="Niskanen T."/>
            <person name="Noordeloos M.E."/>
            <person name="Ohm R.A."/>
            <person name="Ortiz-Santana B."/>
            <person name="Ovrebo C."/>
            <person name="Racz N."/>
            <person name="Riley R."/>
            <person name="Savchenko A."/>
            <person name="Shiryaev A."/>
            <person name="Soop K."/>
            <person name="Spirin V."/>
            <person name="Szebenyi C."/>
            <person name="Tomsovsky M."/>
            <person name="Tulloss R.E."/>
            <person name="Uehling J."/>
            <person name="Grigoriev I.V."/>
            <person name="Vagvolgyi C."/>
            <person name="Papp T."/>
            <person name="Martin F.M."/>
            <person name="Miettinen O."/>
            <person name="Hibbett D.S."/>
            <person name="Nagy L.G."/>
        </authorList>
    </citation>
    <scope>NUCLEOTIDE SEQUENCE [LARGE SCALE GENOMIC DNA]</scope>
    <source>
        <strain evidence="1 2">NL-1719</strain>
    </source>
</reference>